<feature type="transmembrane region" description="Helical" evidence="19">
    <location>
        <begin position="59"/>
        <end position="79"/>
    </location>
</feature>
<dbReference type="InterPro" id="IPR000701">
    <property type="entry name" value="SuccDH_FuR_B_TM-su"/>
</dbReference>
<dbReference type="RefSeq" id="WP_034874204.1">
    <property type="nucleotide sequence ID" value="NZ_JOKG01000002.1"/>
</dbReference>
<evidence type="ECO:0000256" key="16">
    <source>
        <dbReference type="PIRNR" id="PIRNR000169"/>
    </source>
</evidence>
<reference evidence="20 21" key="1">
    <citation type="submission" date="2014-06" db="EMBL/GenBank/DDBJ databases">
        <title>Whole Genome Sequences of Three Symbiotic Endozoicomonas Bacteria.</title>
        <authorList>
            <person name="Neave M.J."/>
            <person name="Apprill A."/>
            <person name="Voolstra C.R."/>
        </authorList>
    </citation>
    <scope>NUCLEOTIDE SEQUENCE [LARGE SCALE GENOMIC DNA]</scope>
    <source>
        <strain evidence="20 21">LMG 24815</strain>
    </source>
</reference>
<keyword evidence="6 16" id="KW-1003">Cell membrane</keyword>
<accession>A0A081N7D5</accession>
<evidence type="ECO:0000256" key="5">
    <source>
        <dbReference type="ARBA" id="ARBA00022448"/>
    </source>
</evidence>
<comment type="cofactor">
    <cofactor evidence="18">
        <name>heme</name>
        <dbReference type="ChEBI" id="CHEBI:30413"/>
    </cofactor>
    <text evidence="18">The heme is bound between the two transmembrane subunits.</text>
</comment>
<dbReference type="Proteomes" id="UP000028006">
    <property type="component" value="Unassembled WGS sequence"/>
</dbReference>
<proteinExistence type="predicted"/>
<keyword evidence="5 16" id="KW-0813">Transport</keyword>
<evidence type="ECO:0000256" key="15">
    <source>
        <dbReference type="ARBA" id="ARBA00023136"/>
    </source>
</evidence>
<evidence type="ECO:0000256" key="17">
    <source>
        <dbReference type="PIRSR" id="PIRSR000169-1"/>
    </source>
</evidence>
<evidence type="ECO:0000256" key="1">
    <source>
        <dbReference type="ARBA" id="ARBA00004050"/>
    </source>
</evidence>
<keyword evidence="14 18" id="KW-0408">Iron</keyword>
<keyword evidence="8 16" id="KW-0816">Tricarboxylic acid cycle</keyword>
<evidence type="ECO:0000256" key="18">
    <source>
        <dbReference type="PIRSR" id="PIRSR000169-2"/>
    </source>
</evidence>
<dbReference type="CDD" id="cd03494">
    <property type="entry name" value="SQR_TypeC_SdhD"/>
    <property type="match status" value="1"/>
</dbReference>
<dbReference type="InterPro" id="IPR014312">
    <property type="entry name" value="Succ_DH_anchor"/>
</dbReference>
<keyword evidence="15 16" id="KW-0472">Membrane</keyword>
<evidence type="ECO:0000256" key="7">
    <source>
        <dbReference type="ARBA" id="ARBA00022519"/>
    </source>
</evidence>
<keyword evidence="7 16" id="KW-0997">Cell inner membrane</keyword>
<dbReference type="UniPathway" id="UPA00223"/>
<dbReference type="Pfam" id="PF01127">
    <property type="entry name" value="Sdh_cyt"/>
    <property type="match status" value="1"/>
</dbReference>
<evidence type="ECO:0000256" key="4">
    <source>
        <dbReference type="ARBA" id="ARBA00019425"/>
    </source>
</evidence>
<dbReference type="GO" id="GO:0017004">
    <property type="term" value="P:cytochrome complex assembly"/>
    <property type="evidence" value="ECO:0007669"/>
    <property type="project" value="TreeGrafter"/>
</dbReference>
<dbReference type="GO" id="GO:0006099">
    <property type="term" value="P:tricarboxylic acid cycle"/>
    <property type="evidence" value="ECO:0007669"/>
    <property type="project" value="UniProtKB-UniRule"/>
</dbReference>
<evidence type="ECO:0000256" key="13">
    <source>
        <dbReference type="ARBA" id="ARBA00022989"/>
    </source>
</evidence>
<evidence type="ECO:0000256" key="19">
    <source>
        <dbReference type="SAM" id="Phobius"/>
    </source>
</evidence>
<protein>
    <recommendedName>
        <fullName evidence="4 16">Succinate dehydrogenase hydrophobic membrane anchor subunit</fullName>
    </recommendedName>
</protein>
<keyword evidence="12 16" id="KW-0249">Electron transport</keyword>
<comment type="caution">
    <text evidence="20">The sequence shown here is derived from an EMBL/GenBank/DDBJ whole genome shotgun (WGS) entry which is preliminary data.</text>
</comment>
<keyword evidence="11 18" id="KW-0479">Metal-binding</keyword>
<dbReference type="PANTHER" id="PTHR38689">
    <property type="entry name" value="SUCCINATE DEHYDROGENASE HYDROPHOBIC MEMBRANE ANCHOR SUBUNIT"/>
    <property type="match status" value="1"/>
</dbReference>
<evidence type="ECO:0000313" key="21">
    <source>
        <dbReference type="Proteomes" id="UP000028006"/>
    </source>
</evidence>
<evidence type="ECO:0000313" key="20">
    <source>
        <dbReference type="EMBL" id="KEQ14358.1"/>
    </source>
</evidence>
<dbReference type="EMBL" id="JOKG01000002">
    <property type="protein sequence ID" value="KEQ14358.1"/>
    <property type="molecule type" value="Genomic_DNA"/>
</dbReference>
<evidence type="ECO:0000256" key="10">
    <source>
        <dbReference type="ARBA" id="ARBA00022692"/>
    </source>
</evidence>
<evidence type="ECO:0000256" key="6">
    <source>
        <dbReference type="ARBA" id="ARBA00022475"/>
    </source>
</evidence>
<keyword evidence="9 18" id="KW-0349">Heme</keyword>
<comment type="pathway">
    <text evidence="3 16">Carbohydrate metabolism; tricarboxylic acid cycle.</text>
</comment>
<dbReference type="InterPro" id="IPR034804">
    <property type="entry name" value="SQR/QFR_C/D"/>
</dbReference>
<dbReference type="eggNOG" id="COG2142">
    <property type="taxonomic scope" value="Bacteria"/>
</dbReference>
<keyword evidence="21" id="KW-1185">Reference proteome</keyword>
<evidence type="ECO:0000256" key="2">
    <source>
        <dbReference type="ARBA" id="ARBA00004429"/>
    </source>
</evidence>
<evidence type="ECO:0000256" key="14">
    <source>
        <dbReference type="ARBA" id="ARBA00023004"/>
    </source>
</evidence>
<gene>
    <name evidence="20" type="ORF">GZ77_08190</name>
</gene>
<dbReference type="AlphaFoldDB" id="A0A081N7D5"/>
<dbReference type="SUPFAM" id="SSF81343">
    <property type="entry name" value="Fumarate reductase respiratory complex transmembrane subunits"/>
    <property type="match status" value="1"/>
</dbReference>
<feature type="binding site" evidence="17">
    <location>
        <position position="83"/>
    </location>
    <ligand>
        <name>a ubiquinone</name>
        <dbReference type="ChEBI" id="CHEBI:16389"/>
    </ligand>
</feature>
<evidence type="ECO:0000256" key="12">
    <source>
        <dbReference type="ARBA" id="ARBA00022982"/>
    </source>
</evidence>
<name>A0A081N7D5_9GAMM</name>
<organism evidence="20 21">
    <name type="scientific">Endozoicomonas montiporae</name>
    <dbReference type="NCBI Taxonomy" id="1027273"/>
    <lineage>
        <taxon>Bacteria</taxon>
        <taxon>Pseudomonadati</taxon>
        <taxon>Pseudomonadota</taxon>
        <taxon>Gammaproteobacteria</taxon>
        <taxon>Oceanospirillales</taxon>
        <taxon>Endozoicomonadaceae</taxon>
        <taxon>Endozoicomonas</taxon>
    </lineage>
</organism>
<feature type="transmembrane region" description="Helical" evidence="19">
    <location>
        <begin position="21"/>
        <end position="39"/>
    </location>
</feature>
<dbReference type="GO" id="GO:0046872">
    <property type="term" value="F:metal ion binding"/>
    <property type="evidence" value="ECO:0007669"/>
    <property type="project" value="UniProtKB-KW"/>
</dbReference>
<dbReference type="Gene3D" id="1.20.1300.10">
    <property type="entry name" value="Fumarate reductase/succinate dehydrogenase, transmembrane subunit"/>
    <property type="match status" value="1"/>
</dbReference>
<evidence type="ECO:0000256" key="8">
    <source>
        <dbReference type="ARBA" id="ARBA00022532"/>
    </source>
</evidence>
<dbReference type="NCBIfam" id="TIGR02968">
    <property type="entry name" value="succ_dehyd_anc"/>
    <property type="match status" value="1"/>
</dbReference>
<keyword evidence="13 19" id="KW-1133">Transmembrane helix</keyword>
<evidence type="ECO:0000256" key="11">
    <source>
        <dbReference type="ARBA" id="ARBA00022723"/>
    </source>
</evidence>
<feature type="transmembrane region" description="Helical" evidence="19">
    <location>
        <begin position="100"/>
        <end position="120"/>
    </location>
</feature>
<dbReference type="GO" id="GO:0009055">
    <property type="term" value="F:electron transfer activity"/>
    <property type="evidence" value="ECO:0007669"/>
    <property type="project" value="TreeGrafter"/>
</dbReference>
<feature type="binding site" description="axial binding residue" evidence="18">
    <location>
        <position position="71"/>
    </location>
    <ligand>
        <name>heme</name>
        <dbReference type="ChEBI" id="CHEBI:30413"/>
        <note>ligand shared with second transmembrane subunit</note>
    </ligand>
    <ligandPart>
        <name>Fe</name>
        <dbReference type="ChEBI" id="CHEBI:18248"/>
    </ligandPart>
</feature>
<dbReference type="PANTHER" id="PTHR38689:SF1">
    <property type="entry name" value="SUCCINATE DEHYDROGENASE HYDROPHOBIC MEMBRANE ANCHOR SUBUNIT"/>
    <property type="match status" value="1"/>
</dbReference>
<keyword evidence="10 19" id="KW-0812">Transmembrane</keyword>
<dbReference type="GO" id="GO:0005886">
    <property type="term" value="C:plasma membrane"/>
    <property type="evidence" value="ECO:0007669"/>
    <property type="project" value="UniProtKB-SubCell"/>
</dbReference>
<evidence type="ECO:0000256" key="9">
    <source>
        <dbReference type="ARBA" id="ARBA00022617"/>
    </source>
</evidence>
<dbReference type="PIRSF" id="PIRSF000169">
    <property type="entry name" value="SDH_D"/>
    <property type="match status" value="1"/>
</dbReference>
<comment type="function">
    <text evidence="1 16">Membrane-anchoring subunit of succinate dehydrogenase (SDH).</text>
</comment>
<sequence length="122" mass="14043">MVTNITNLSRSGLYDWMLQRLSAIILAVYTLFIVGYILTNPGLSYAQWSELFTQVWVRIFTFLALLSLVAHAWVGMWTIATDYLNSRAFGEKSVLIRFPVQLLCFIALFSYLVWGTQVIWGH</sequence>
<evidence type="ECO:0000256" key="3">
    <source>
        <dbReference type="ARBA" id="ARBA00005163"/>
    </source>
</evidence>
<comment type="subcellular location">
    <subcellularLocation>
        <location evidence="2 16">Cell inner membrane</location>
        <topology evidence="2 16">Multi-pass membrane protein</topology>
    </subcellularLocation>
</comment>
<dbReference type="GO" id="GO:0020037">
    <property type="term" value="F:heme binding"/>
    <property type="evidence" value="ECO:0007669"/>
    <property type="project" value="InterPro"/>
</dbReference>